<dbReference type="SUPFAM" id="SSF52266">
    <property type="entry name" value="SGNH hydrolase"/>
    <property type="match status" value="1"/>
</dbReference>
<dbReference type="RefSeq" id="WP_014019201.1">
    <property type="nucleotide sequence ID" value="NC_015914.1"/>
</dbReference>
<dbReference type="GO" id="GO:0004622">
    <property type="term" value="F:phosphatidylcholine lysophospholipase activity"/>
    <property type="evidence" value="ECO:0007669"/>
    <property type="project" value="TreeGrafter"/>
</dbReference>
<feature type="domain" description="SGNH hydrolase-type esterase" evidence="2">
    <location>
        <begin position="36"/>
        <end position="224"/>
    </location>
</feature>
<evidence type="ECO:0000259" key="2">
    <source>
        <dbReference type="Pfam" id="PF13472"/>
    </source>
</evidence>
<evidence type="ECO:0000313" key="3">
    <source>
        <dbReference type="EMBL" id="AEL24904.1"/>
    </source>
</evidence>
<dbReference type="PANTHER" id="PTHR30383">
    <property type="entry name" value="THIOESTERASE 1/PROTEASE 1/LYSOPHOSPHOLIPASE L1"/>
    <property type="match status" value="1"/>
</dbReference>
<sequence>MSLKTILGFLLCGMLVSNLQAQESLKISPSVKKIVFLGNSITYSGQYVDYVETYLRLSYPDREWDFINIGLPSETVSGLSEEGHADGKFPRPDLHERLDRVLNELKPDLIFANYGMNDGIYLPFDEERFKAYQLGQKKLHDKAKAIGADIIHSTPPVYDPKKGAAYANVLDIYASWLLSQQYTEGWQVIDIHWPMRKFQEDQRLSDPTFELAKDGVHPADLGHWIMARNLLLGIGEIDYLKEDQPSEVYKNFNNGLEILSLVKERQSITKDALLNHIGHKRPGMKKGLPWKEAAIKRKAILQRINELNKEQ</sequence>
<dbReference type="CDD" id="cd01834">
    <property type="entry name" value="SGNH_hydrolase_like_2"/>
    <property type="match status" value="1"/>
</dbReference>
<accession>G0IWY6</accession>
<evidence type="ECO:0000313" key="4">
    <source>
        <dbReference type="Proteomes" id="UP000001635"/>
    </source>
</evidence>
<dbReference type="InterPro" id="IPR013830">
    <property type="entry name" value="SGNH_hydro"/>
</dbReference>
<dbReference type="AlphaFoldDB" id="G0IWY6"/>
<organism evidence="3 4">
    <name type="scientific">Cyclobacterium marinum (strain ATCC 25205 / DSM 745 / LMG 13164 / NCIMB 1802)</name>
    <name type="common">Flectobacillus marinus</name>
    <dbReference type="NCBI Taxonomy" id="880070"/>
    <lineage>
        <taxon>Bacteria</taxon>
        <taxon>Pseudomonadati</taxon>
        <taxon>Bacteroidota</taxon>
        <taxon>Cytophagia</taxon>
        <taxon>Cytophagales</taxon>
        <taxon>Cyclobacteriaceae</taxon>
        <taxon>Cyclobacterium</taxon>
    </lineage>
</organism>
<evidence type="ECO:0000256" key="1">
    <source>
        <dbReference type="SAM" id="SignalP"/>
    </source>
</evidence>
<feature type="signal peptide" evidence="1">
    <location>
        <begin position="1"/>
        <end position="21"/>
    </location>
</feature>
<protein>
    <submittedName>
        <fullName evidence="3">Lipolytic protein G-D-S-L family</fullName>
    </submittedName>
</protein>
<dbReference type="Proteomes" id="UP000001635">
    <property type="component" value="Chromosome"/>
</dbReference>
<gene>
    <name evidence="3" type="ordered locus">Cycma_1132</name>
</gene>
<dbReference type="PANTHER" id="PTHR30383:SF5">
    <property type="entry name" value="SGNH HYDROLASE-TYPE ESTERASE DOMAIN-CONTAINING PROTEIN"/>
    <property type="match status" value="1"/>
</dbReference>
<dbReference type="InterPro" id="IPR036514">
    <property type="entry name" value="SGNH_hydro_sf"/>
</dbReference>
<proteinExistence type="predicted"/>
<dbReference type="HOGENOM" id="CLU_064940_0_0_10"/>
<dbReference type="EMBL" id="CP002955">
    <property type="protein sequence ID" value="AEL24904.1"/>
    <property type="molecule type" value="Genomic_DNA"/>
</dbReference>
<dbReference type="eggNOG" id="COG2755">
    <property type="taxonomic scope" value="Bacteria"/>
</dbReference>
<name>G0IWY6_CYCMS</name>
<dbReference type="STRING" id="880070.Cycma_1132"/>
<dbReference type="Pfam" id="PF13472">
    <property type="entry name" value="Lipase_GDSL_2"/>
    <property type="match status" value="1"/>
</dbReference>
<keyword evidence="4" id="KW-1185">Reference proteome</keyword>
<dbReference type="KEGG" id="cmr:Cycma_1132"/>
<dbReference type="Gene3D" id="3.40.50.1110">
    <property type="entry name" value="SGNH hydrolase"/>
    <property type="match status" value="1"/>
</dbReference>
<dbReference type="InterPro" id="IPR051532">
    <property type="entry name" value="Ester_Hydrolysis_Enzymes"/>
</dbReference>
<keyword evidence="1" id="KW-0732">Signal</keyword>
<reference evidence="4" key="1">
    <citation type="submission" date="2011-07" db="EMBL/GenBank/DDBJ databases">
        <title>The complete genome of Cyclobacterium marinum DSM 745.</title>
        <authorList>
            <person name="Lucas S."/>
            <person name="Han J."/>
            <person name="Lapidus A."/>
            <person name="Bruce D."/>
            <person name="Goodwin L."/>
            <person name="Pitluck S."/>
            <person name="Peters L."/>
            <person name="Kyrpides N."/>
            <person name="Mavromatis K."/>
            <person name="Ivanova N."/>
            <person name="Ovchinnikova G."/>
            <person name="Chertkov O."/>
            <person name="Detter J.C."/>
            <person name="Tapia R."/>
            <person name="Han C."/>
            <person name="Land M."/>
            <person name="Hauser L."/>
            <person name="Markowitz V."/>
            <person name="Cheng J.-F."/>
            <person name="Hugenholtz P."/>
            <person name="Woyke T."/>
            <person name="Wu D."/>
            <person name="Tindall B."/>
            <person name="Schuetze A."/>
            <person name="Brambilla E."/>
            <person name="Klenk H.-P."/>
            <person name="Eisen J.A."/>
        </authorList>
    </citation>
    <scope>NUCLEOTIDE SEQUENCE [LARGE SCALE GENOMIC DNA]</scope>
    <source>
        <strain evidence="4">ATCC 25205 / DSM 745 / LMG 13164 / NCIMB 1802</strain>
    </source>
</reference>
<feature type="chain" id="PRO_5003401108" evidence="1">
    <location>
        <begin position="22"/>
        <end position="311"/>
    </location>
</feature>